<dbReference type="InterPro" id="IPR036834">
    <property type="entry name" value="Bcl-2-like_sf"/>
</dbReference>
<dbReference type="SUPFAM" id="SSF56854">
    <property type="entry name" value="Bcl-2 inhibitors of programmed cell death"/>
    <property type="match status" value="1"/>
</dbReference>
<organism evidence="2 3">
    <name type="scientific">Anguilla anguilla</name>
    <name type="common">European freshwater eel</name>
    <name type="synonym">Muraena anguilla</name>
    <dbReference type="NCBI Taxonomy" id="7936"/>
    <lineage>
        <taxon>Eukaryota</taxon>
        <taxon>Metazoa</taxon>
        <taxon>Chordata</taxon>
        <taxon>Craniata</taxon>
        <taxon>Vertebrata</taxon>
        <taxon>Euteleostomi</taxon>
        <taxon>Actinopterygii</taxon>
        <taxon>Neopterygii</taxon>
        <taxon>Teleostei</taxon>
        <taxon>Anguilliformes</taxon>
        <taxon>Anguillidae</taxon>
        <taxon>Anguilla</taxon>
    </lineage>
</organism>
<dbReference type="PROSITE" id="PS50062">
    <property type="entry name" value="BCL2_FAMILY"/>
    <property type="match status" value="1"/>
</dbReference>
<sequence length="155" mass="17174">MAPRDIDYQTRCIVSCFFEEDGSIHDRGLIEPDGVGDDDPFDPVLIADKLRELGDDYDEKVIQPLINKVQKAAKDQMATAFGDCVDSLCKSWMADGPEVTQEKQLLKASVMLGLYVKKKCPDLRGAVQDAMANFLTTRLGSWVSQQGGWDEVASQ</sequence>
<dbReference type="GO" id="GO:0042981">
    <property type="term" value="P:regulation of apoptotic process"/>
    <property type="evidence" value="ECO:0007669"/>
    <property type="project" value="InterPro"/>
</dbReference>
<evidence type="ECO:0008006" key="4">
    <source>
        <dbReference type="Google" id="ProtNLM"/>
    </source>
</evidence>
<dbReference type="Gene3D" id="1.10.437.10">
    <property type="entry name" value="Blc2-like"/>
    <property type="match status" value="1"/>
</dbReference>
<dbReference type="PANTHER" id="PTHR36466:SF1">
    <property type="entry name" value="BCL-2-LIKE PROTEIN 15"/>
    <property type="match status" value="1"/>
</dbReference>
<reference evidence="2" key="1">
    <citation type="submission" date="2021-01" db="EMBL/GenBank/DDBJ databases">
        <title>A chromosome-scale assembly of European eel, Anguilla anguilla.</title>
        <authorList>
            <person name="Henkel C."/>
            <person name="Jong-Raadsen S.A."/>
            <person name="Dufour S."/>
            <person name="Weltzien F.-A."/>
            <person name="Palstra A.P."/>
            <person name="Pelster B."/>
            <person name="Spaink H.P."/>
            <person name="Van Den Thillart G.E."/>
            <person name="Jansen H."/>
            <person name="Zahm M."/>
            <person name="Klopp C."/>
            <person name="Cedric C."/>
            <person name="Louis A."/>
            <person name="Berthelot C."/>
            <person name="Parey E."/>
            <person name="Roest Crollius H."/>
            <person name="Montfort J."/>
            <person name="Robinson-Rechavi M."/>
            <person name="Bucao C."/>
            <person name="Bouchez O."/>
            <person name="Gislard M."/>
            <person name="Lluch J."/>
            <person name="Milhes M."/>
            <person name="Lampietro C."/>
            <person name="Lopez Roques C."/>
            <person name="Donnadieu C."/>
            <person name="Braasch I."/>
            <person name="Desvignes T."/>
            <person name="Postlethwait J."/>
            <person name="Bobe J."/>
            <person name="Guiguen Y."/>
            <person name="Dirks R."/>
        </authorList>
    </citation>
    <scope>NUCLEOTIDE SEQUENCE</scope>
    <source>
        <strain evidence="2">Tag_6206</strain>
        <tissue evidence="2">Liver</tissue>
    </source>
</reference>
<evidence type="ECO:0000313" key="3">
    <source>
        <dbReference type="Proteomes" id="UP001044222"/>
    </source>
</evidence>
<keyword evidence="3" id="KW-1185">Reference proteome</keyword>
<evidence type="ECO:0000313" key="2">
    <source>
        <dbReference type="EMBL" id="KAG5835329.1"/>
    </source>
</evidence>
<proteinExistence type="predicted"/>
<dbReference type="AlphaFoldDB" id="A0A9D3LTG0"/>
<dbReference type="InterPro" id="IPR002475">
    <property type="entry name" value="Bcl2-like"/>
</dbReference>
<dbReference type="GO" id="GO:0006915">
    <property type="term" value="P:apoptotic process"/>
    <property type="evidence" value="ECO:0007669"/>
    <property type="project" value="UniProtKB-KW"/>
</dbReference>
<evidence type="ECO:0000256" key="1">
    <source>
        <dbReference type="ARBA" id="ARBA00022703"/>
    </source>
</evidence>
<dbReference type="EMBL" id="JAFIRN010000014">
    <property type="protein sequence ID" value="KAG5835329.1"/>
    <property type="molecule type" value="Genomic_DNA"/>
</dbReference>
<dbReference type="PANTHER" id="PTHR36466">
    <property type="entry name" value="BCL-2-LIKE PROTEIN 15"/>
    <property type="match status" value="1"/>
</dbReference>
<keyword evidence="1" id="KW-0053">Apoptosis</keyword>
<protein>
    <recommendedName>
        <fullName evidence="4">Apoptosis regulator Bcl-2 family BH4 domain-containing protein</fullName>
    </recommendedName>
</protein>
<gene>
    <name evidence="2" type="ORF">ANANG_G00242730</name>
</gene>
<dbReference type="Proteomes" id="UP001044222">
    <property type="component" value="Chromosome 14"/>
</dbReference>
<name>A0A9D3LTG0_ANGAN</name>
<accession>A0A9D3LTG0</accession>
<dbReference type="InterPro" id="IPR033543">
    <property type="entry name" value="BCL2L15"/>
</dbReference>
<comment type="caution">
    <text evidence="2">The sequence shown here is derived from an EMBL/GenBank/DDBJ whole genome shotgun (WGS) entry which is preliminary data.</text>
</comment>